<dbReference type="GO" id="GO:0003934">
    <property type="term" value="F:GTP cyclohydrolase I activity"/>
    <property type="evidence" value="ECO:0007669"/>
    <property type="project" value="UniProtKB-EC"/>
</dbReference>
<dbReference type="InterPro" id="IPR043134">
    <property type="entry name" value="GTP-CH-I_N"/>
</dbReference>
<dbReference type="EMBL" id="QGGT01000006">
    <property type="protein sequence ID" value="PWK32757.1"/>
    <property type="molecule type" value="Genomic_DNA"/>
</dbReference>
<dbReference type="Gene3D" id="3.30.1130.10">
    <property type="match status" value="1"/>
</dbReference>
<comment type="caution">
    <text evidence="8">The sequence shown here is derived from an EMBL/GenBank/DDBJ whole genome shotgun (WGS) entry which is preliminary data.</text>
</comment>
<dbReference type="SUPFAM" id="SSF55620">
    <property type="entry name" value="Tetrahydrobiopterin biosynthesis enzymes-like"/>
    <property type="match status" value="1"/>
</dbReference>
<dbReference type="InterPro" id="IPR001474">
    <property type="entry name" value="GTP_CycHdrlase_I"/>
</dbReference>
<protein>
    <recommendedName>
        <fullName evidence="4">GTP cyclohydrolase I</fullName>
        <ecNumber evidence="4">3.5.4.16</ecNumber>
    </recommendedName>
</protein>
<dbReference type="EC" id="3.5.4.16" evidence="4"/>
<sequence length="248" mass="28060">MSDQDQPAPRAVSADDVLSGTPVGGVSERIRARLLAANERFHANDNIARFIEPGELDALQAEVQARLEEVLRTLVIDVDQDHNTRETARRVAKMYLKEIFAGRYARAPETTEFPNVEQLNELMIVGPIRVRSACSHHLCPIIGKLWVGVMPNRHSNLIGLSKYARLAEWIMCRPQIQEEAVAQVADLLQEKMNPDGLAIVMEAEHFCMHWRGVRDTDAKMTNSVMRGSFLKDDKLRREFLTLLHLNKG</sequence>
<dbReference type="InterPro" id="IPR043133">
    <property type="entry name" value="GTP-CH-I_C/QueF"/>
</dbReference>
<dbReference type="GeneID" id="98343106"/>
<dbReference type="GO" id="GO:0006730">
    <property type="term" value="P:one-carbon metabolic process"/>
    <property type="evidence" value="ECO:0007669"/>
    <property type="project" value="UniProtKB-KW"/>
</dbReference>
<dbReference type="RefSeq" id="WP_109585034.1">
    <property type="nucleotide sequence ID" value="NZ_CAJPUX010000005.1"/>
</dbReference>
<dbReference type="Proteomes" id="UP000245754">
    <property type="component" value="Unassembled WGS sequence"/>
</dbReference>
<accession>A0A316EMC3</accession>
<dbReference type="InterPro" id="IPR020602">
    <property type="entry name" value="GTP_CycHdrlase_I_dom"/>
</dbReference>
<dbReference type="PANTHER" id="PTHR11109">
    <property type="entry name" value="GTP CYCLOHYDROLASE I"/>
    <property type="match status" value="1"/>
</dbReference>
<evidence type="ECO:0000313" key="8">
    <source>
        <dbReference type="EMBL" id="PWK32757.1"/>
    </source>
</evidence>
<dbReference type="GO" id="GO:0046654">
    <property type="term" value="P:tetrahydrofolate biosynthetic process"/>
    <property type="evidence" value="ECO:0007669"/>
    <property type="project" value="InterPro"/>
</dbReference>
<comment type="similarity">
    <text evidence="3">Belongs to the GTP cyclohydrolase I family.</text>
</comment>
<keyword evidence="9" id="KW-1185">Reference proteome</keyword>
<dbReference type="GO" id="GO:0005737">
    <property type="term" value="C:cytoplasm"/>
    <property type="evidence" value="ECO:0007669"/>
    <property type="project" value="TreeGrafter"/>
</dbReference>
<feature type="domain" description="GTP cyclohydrolase I" evidence="7">
    <location>
        <begin position="65"/>
        <end position="243"/>
    </location>
</feature>
<dbReference type="FunFam" id="3.30.1130.10:FF:000001">
    <property type="entry name" value="GTP cyclohydrolase 1"/>
    <property type="match status" value="1"/>
</dbReference>
<dbReference type="GO" id="GO:0005525">
    <property type="term" value="F:GTP binding"/>
    <property type="evidence" value="ECO:0007669"/>
    <property type="project" value="TreeGrafter"/>
</dbReference>
<dbReference type="PANTHER" id="PTHR11109:SF7">
    <property type="entry name" value="GTP CYCLOHYDROLASE 1"/>
    <property type="match status" value="1"/>
</dbReference>
<dbReference type="OrthoDB" id="9801207at2"/>
<comment type="pathway">
    <text evidence="2">Cofactor biosynthesis; 7,8-dihydroneopterin triphosphate biosynthesis; 7,8-dihydroneopterin triphosphate from GTP: step 1/1.</text>
</comment>
<dbReference type="GO" id="GO:0008270">
    <property type="term" value="F:zinc ion binding"/>
    <property type="evidence" value="ECO:0007669"/>
    <property type="project" value="TreeGrafter"/>
</dbReference>
<gene>
    <name evidence="8" type="ORF">C7419_106176</name>
</gene>
<keyword evidence="5" id="KW-0554">One-carbon metabolism</keyword>
<comment type="catalytic activity">
    <reaction evidence="1">
        <text>GTP + H2O = 7,8-dihydroneopterin 3'-triphosphate + formate + H(+)</text>
        <dbReference type="Rhea" id="RHEA:17473"/>
        <dbReference type="ChEBI" id="CHEBI:15377"/>
        <dbReference type="ChEBI" id="CHEBI:15378"/>
        <dbReference type="ChEBI" id="CHEBI:15740"/>
        <dbReference type="ChEBI" id="CHEBI:37565"/>
        <dbReference type="ChEBI" id="CHEBI:58462"/>
        <dbReference type="EC" id="3.5.4.16"/>
    </reaction>
</comment>
<dbReference type="UniPathway" id="UPA00848">
    <property type="reaction ID" value="UER00151"/>
</dbReference>
<evidence type="ECO:0000256" key="3">
    <source>
        <dbReference type="ARBA" id="ARBA00008085"/>
    </source>
</evidence>
<evidence type="ECO:0000259" key="7">
    <source>
        <dbReference type="Pfam" id="PF01227"/>
    </source>
</evidence>
<organism evidence="8 9">
    <name type="scientific">Cupriavidus plantarum</name>
    <dbReference type="NCBI Taxonomy" id="942865"/>
    <lineage>
        <taxon>Bacteria</taxon>
        <taxon>Pseudomonadati</taxon>
        <taxon>Pseudomonadota</taxon>
        <taxon>Betaproteobacteria</taxon>
        <taxon>Burkholderiales</taxon>
        <taxon>Burkholderiaceae</taxon>
        <taxon>Cupriavidus</taxon>
    </lineage>
</organism>
<dbReference type="GO" id="GO:0006729">
    <property type="term" value="P:tetrahydrobiopterin biosynthetic process"/>
    <property type="evidence" value="ECO:0007669"/>
    <property type="project" value="TreeGrafter"/>
</dbReference>
<evidence type="ECO:0000256" key="4">
    <source>
        <dbReference type="ARBA" id="ARBA00012715"/>
    </source>
</evidence>
<evidence type="ECO:0000256" key="5">
    <source>
        <dbReference type="ARBA" id="ARBA00022563"/>
    </source>
</evidence>
<proteinExistence type="inferred from homology"/>
<dbReference type="Pfam" id="PF01227">
    <property type="entry name" value="GTP_cyclohydroI"/>
    <property type="match status" value="1"/>
</dbReference>
<evidence type="ECO:0000256" key="2">
    <source>
        <dbReference type="ARBA" id="ARBA00005080"/>
    </source>
</evidence>
<evidence type="ECO:0000256" key="1">
    <source>
        <dbReference type="ARBA" id="ARBA00001052"/>
    </source>
</evidence>
<dbReference type="Gene3D" id="1.10.286.10">
    <property type="match status" value="1"/>
</dbReference>
<dbReference type="AlphaFoldDB" id="A0A316EMC3"/>
<keyword evidence="6 8" id="KW-0378">Hydrolase</keyword>
<name>A0A316EMC3_9BURK</name>
<evidence type="ECO:0000256" key="6">
    <source>
        <dbReference type="ARBA" id="ARBA00022801"/>
    </source>
</evidence>
<evidence type="ECO:0000313" key="9">
    <source>
        <dbReference type="Proteomes" id="UP000245754"/>
    </source>
</evidence>
<reference evidence="8 9" key="1">
    <citation type="submission" date="2018-05" db="EMBL/GenBank/DDBJ databases">
        <title>Genomic Encyclopedia of Type Strains, Phase IV (KMG-V): Genome sequencing to study the core and pangenomes of soil and plant-associated prokaryotes.</title>
        <authorList>
            <person name="Whitman W."/>
        </authorList>
    </citation>
    <scope>NUCLEOTIDE SEQUENCE [LARGE SCALE GENOMIC DNA]</scope>
    <source>
        <strain evidence="8 9">SLV-132</strain>
    </source>
</reference>